<sequence length="227" mass="26023">MKRSEVNSYINEAKTLFDSISFKLPPFGFWSPTDWAGKGHEADEIRDNQLGWDLTDYGENNYPSLGLLLFTIRNGNYNRRQQYPKGYAEKIMIVKEEQVCPMHFHWKKREDIINRGGGNLVIELYTADSMEELSDENFTVTVDGVTRQCGSGDKVILTPGESICLEPYMYHRFYGEKGKGTVIVGEVSDVNDDDNDNRFLEPLKRFPAIIEDEPPVHLLCNEYPPAQ</sequence>
<evidence type="ECO:0000256" key="7">
    <source>
        <dbReference type="ARBA" id="ARBA00044951"/>
    </source>
</evidence>
<keyword evidence="3" id="KW-0464">Manganese</keyword>
<evidence type="ECO:0000256" key="1">
    <source>
        <dbReference type="ARBA" id="ARBA00001936"/>
    </source>
</evidence>
<dbReference type="InterPro" id="IPR014710">
    <property type="entry name" value="RmlC-like_jellyroll"/>
</dbReference>
<gene>
    <name evidence="9" type="ORF">SAMN02745220_00125</name>
</gene>
<dbReference type="EMBL" id="FRFE01000001">
    <property type="protein sequence ID" value="SHO42737.1"/>
    <property type="molecule type" value="Genomic_DNA"/>
</dbReference>
<dbReference type="CDD" id="cd20309">
    <property type="entry name" value="cupin_EcSI"/>
    <property type="match status" value="1"/>
</dbReference>
<dbReference type="STRING" id="1121416.SAMN02745220_00125"/>
<organism evidence="9 10">
    <name type="scientific">Desulfopila aestuarii DSM 18488</name>
    <dbReference type="NCBI Taxonomy" id="1121416"/>
    <lineage>
        <taxon>Bacteria</taxon>
        <taxon>Pseudomonadati</taxon>
        <taxon>Thermodesulfobacteriota</taxon>
        <taxon>Desulfobulbia</taxon>
        <taxon>Desulfobulbales</taxon>
        <taxon>Desulfocapsaceae</taxon>
        <taxon>Desulfopila</taxon>
    </lineage>
</organism>
<evidence type="ECO:0000256" key="2">
    <source>
        <dbReference type="ARBA" id="ARBA00022723"/>
    </source>
</evidence>
<evidence type="ECO:0000256" key="5">
    <source>
        <dbReference type="ARBA" id="ARBA00023277"/>
    </source>
</evidence>
<evidence type="ECO:0000313" key="10">
    <source>
        <dbReference type="Proteomes" id="UP000184603"/>
    </source>
</evidence>
<evidence type="ECO:0000256" key="8">
    <source>
        <dbReference type="ARBA" id="ARBA00044972"/>
    </source>
</evidence>
<evidence type="ECO:0000256" key="3">
    <source>
        <dbReference type="ARBA" id="ARBA00023211"/>
    </source>
</evidence>
<dbReference type="EC" id="5.3.1.15" evidence="8"/>
<dbReference type="Pfam" id="PF07385">
    <property type="entry name" value="Lyx_isomer"/>
    <property type="match status" value="1"/>
</dbReference>
<dbReference type="InterPro" id="IPR047581">
    <property type="entry name" value="EcSI_cupin"/>
</dbReference>
<keyword evidence="5" id="KW-0119">Carbohydrate metabolism</keyword>
<dbReference type="GO" id="GO:0046872">
    <property type="term" value="F:metal ion binding"/>
    <property type="evidence" value="ECO:0007669"/>
    <property type="project" value="UniProtKB-KW"/>
</dbReference>
<dbReference type="AlphaFoldDB" id="A0A1M7XVT1"/>
<evidence type="ECO:0000313" key="9">
    <source>
        <dbReference type="EMBL" id="SHO42737.1"/>
    </source>
</evidence>
<keyword evidence="2" id="KW-0479">Metal-binding</keyword>
<reference evidence="9 10" key="1">
    <citation type="submission" date="2016-12" db="EMBL/GenBank/DDBJ databases">
        <authorList>
            <person name="Song W.-J."/>
            <person name="Kurnit D.M."/>
        </authorList>
    </citation>
    <scope>NUCLEOTIDE SEQUENCE [LARGE SCALE GENOMIC DNA]</scope>
    <source>
        <strain evidence="9 10">DSM 18488</strain>
    </source>
</reference>
<comment type="catalytic activity">
    <reaction evidence="6">
        <text>D-lyxose = D-xylulose</text>
        <dbReference type="Rhea" id="RHEA:14201"/>
        <dbReference type="ChEBI" id="CHEBI:16789"/>
        <dbReference type="ChEBI" id="CHEBI:17140"/>
        <dbReference type="EC" id="5.3.1.15"/>
    </reaction>
</comment>
<keyword evidence="4" id="KW-0413">Isomerase</keyword>
<evidence type="ECO:0000256" key="4">
    <source>
        <dbReference type="ARBA" id="ARBA00023235"/>
    </source>
</evidence>
<keyword evidence="10" id="KW-1185">Reference proteome</keyword>
<evidence type="ECO:0000256" key="6">
    <source>
        <dbReference type="ARBA" id="ARBA00044907"/>
    </source>
</evidence>
<dbReference type="Gene3D" id="2.60.120.10">
    <property type="entry name" value="Jelly Rolls"/>
    <property type="match status" value="1"/>
</dbReference>
<protein>
    <recommendedName>
        <fullName evidence="8">D-lyxose ketol-isomerase</fullName>
        <ecNumber evidence="8">5.3.1.15</ecNumber>
    </recommendedName>
</protein>
<dbReference type="InterPro" id="IPR010864">
    <property type="entry name" value="D-lyxose_isomer"/>
</dbReference>
<comment type="cofactor">
    <cofactor evidence="1">
        <name>Mn(2+)</name>
        <dbReference type="ChEBI" id="CHEBI:29035"/>
    </cofactor>
</comment>
<dbReference type="OrthoDB" id="27002at2"/>
<dbReference type="GO" id="GO:0047828">
    <property type="term" value="F:D-lyxose ketol-isomerase activity"/>
    <property type="evidence" value="ECO:0007669"/>
    <property type="project" value="UniProtKB-EC"/>
</dbReference>
<dbReference type="Proteomes" id="UP000184603">
    <property type="component" value="Unassembled WGS sequence"/>
</dbReference>
<proteinExistence type="inferred from homology"/>
<comment type="similarity">
    <text evidence="7">Belongs to the D-lyxose ketol-isomerase family.</text>
</comment>
<accession>A0A1M7XVT1</accession>
<dbReference type="RefSeq" id="WP_073611500.1">
    <property type="nucleotide sequence ID" value="NZ_FRFE01000001.1"/>
</dbReference>
<name>A0A1M7XVT1_9BACT</name>